<feature type="region of interest" description="Disordered" evidence="1">
    <location>
        <begin position="62"/>
        <end position="85"/>
    </location>
</feature>
<evidence type="ECO:0000256" key="1">
    <source>
        <dbReference type="SAM" id="MobiDB-lite"/>
    </source>
</evidence>
<protein>
    <submittedName>
        <fullName evidence="2">Uncharacterized protein</fullName>
    </submittedName>
</protein>
<dbReference type="AlphaFoldDB" id="A0A834PCG5"/>
<comment type="caution">
    <text evidence="2">The sequence shown here is derived from an EMBL/GenBank/DDBJ whole genome shotgun (WGS) entry which is preliminary data.</text>
</comment>
<proteinExistence type="predicted"/>
<accession>A0A834PCG5</accession>
<dbReference type="EMBL" id="JACSDY010000002">
    <property type="protein sequence ID" value="KAF7435408.1"/>
    <property type="molecule type" value="Genomic_DNA"/>
</dbReference>
<evidence type="ECO:0000313" key="2">
    <source>
        <dbReference type="EMBL" id="KAF7435408.1"/>
    </source>
</evidence>
<dbReference type="Proteomes" id="UP000600918">
    <property type="component" value="Unassembled WGS sequence"/>
</dbReference>
<gene>
    <name evidence="2" type="ORF">H0235_003599</name>
</gene>
<organism evidence="2 3">
    <name type="scientific">Vespula pensylvanica</name>
    <name type="common">Western yellow jacket</name>
    <name type="synonym">Wasp</name>
    <dbReference type="NCBI Taxonomy" id="30213"/>
    <lineage>
        <taxon>Eukaryota</taxon>
        <taxon>Metazoa</taxon>
        <taxon>Ecdysozoa</taxon>
        <taxon>Arthropoda</taxon>
        <taxon>Hexapoda</taxon>
        <taxon>Insecta</taxon>
        <taxon>Pterygota</taxon>
        <taxon>Neoptera</taxon>
        <taxon>Endopterygota</taxon>
        <taxon>Hymenoptera</taxon>
        <taxon>Apocrita</taxon>
        <taxon>Aculeata</taxon>
        <taxon>Vespoidea</taxon>
        <taxon>Vespidae</taxon>
        <taxon>Vespinae</taxon>
        <taxon>Vespula</taxon>
    </lineage>
</organism>
<reference evidence="2" key="1">
    <citation type="journal article" date="2020" name="G3 (Bethesda)">
        <title>High-Quality Assemblies for Three Invasive Social Wasps from the &lt;i&gt;Vespula&lt;/i&gt; Genus.</title>
        <authorList>
            <person name="Harrop T.W.R."/>
            <person name="Guhlin J."/>
            <person name="McLaughlin G.M."/>
            <person name="Permina E."/>
            <person name="Stockwell P."/>
            <person name="Gilligan J."/>
            <person name="Le Lec M.F."/>
            <person name="Gruber M.A.M."/>
            <person name="Quinn O."/>
            <person name="Lovegrove M."/>
            <person name="Duncan E.J."/>
            <person name="Remnant E.J."/>
            <person name="Van Eeckhoven J."/>
            <person name="Graham B."/>
            <person name="Knapp R.A."/>
            <person name="Langford K.W."/>
            <person name="Kronenberg Z."/>
            <person name="Press M.O."/>
            <person name="Eacker S.M."/>
            <person name="Wilson-Rankin E.E."/>
            <person name="Purcell J."/>
            <person name="Lester P.J."/>
            <person name="Dearden P.K."/>
        </authorList>
    </citation>
    <scope>NUCLEOTIDE SEQUENCE</scope>
    <source>
        <strain evidence="2">Volc-1</strain>
    </source>
</reference>
<sequence length="85" mass="9057">MRNISWTTIVHVIRDIVPSQDDVALANVNWSDEMEQECEKDSNSSSSDSSTVVIVVVVLVGSSDGSDGSSGSNSSNKSRLLSKPD</sequence>
<name>A0A834PCG5_VESPE</name>
<keyword evidence="3" id="KW-1185">Reference proteome</keyword>
<evidence type="ECO:0000313" key="3">
    <source>
        <dbReference type="Proteomes" id="UP000600918"/>
    </source>
</evidence>